<evidence type="ECO:0000313" key="3">
    <source>
        <dbReference type="EMBL" id="CAK07332.1"/>
    </source>
</evidence>
<gene>
    <name evidence="3" type="ordered locus">RL1837</name>
</gene>
<evidence type="ECO:0000256" key="2">
    <source>
        <dbReference type="SAM" id="Phobius"/>
    </source>
</evidence>
<sequence>MRRTRAVSNDIEGDPNMNQSHRSRVNDACNASVFALVIVLATLLYIFGAAISGDTVGLTQSIRGAEVFDTRNVP</sequence>
<name>Q1MI78_RHIJ3</name>
<reference evidence="3 4" key="1">
    <citation type="journal article" date="2006" name="Genome Biol.">
        <title>The genome of Rhizobium leguminosarum has recognizable core and accessory components.</title>
        <authorList>
            <person name="Young J.W."/>
            <person name="Crossman L.C."/>
            <person name="Johnston A.W.B."/>
            <person name="Thomson N.R."/>
            <person name="Ghazoui Z.F."/>
            <person name="Hull K.H."/>
            <person name="Wexler M."/>
            <person name="Curson A.R.J."/>
            <person name="Todd J.D."/>
            <person name="Poole P.S."/>
            <person name="Mauchline T.H."/>
            <person name="East A.K."/>
            <person name="Quail M.A."/>
            <person name="Churcher C."/>
            <person name="Arrowsmith C."/>
            <person name="Cherevach A."/>
            <person name="Chillingworth T."/>
            <person name="Clarke K."/>
            <person name="Cronin A."/>
            <person name="Davis P."/>
            <person name="Fraser A."/>
            <person name="Hance Z."/>
            <person name="Hauser H."/>
            <person name="Jagels K."/>
            <person name="Moule S."/>
            <person name="Mungall K."/>
            <person name="Norbertczak H."/>
            <person name="Rabbinowitsch E."/>
            <person name="Sanders M."/>
            <person name="Simmonds M."/>
            <person name="Whitehead S."/>
            <person name="Parkhill J."/>
        </authorList>
    </citation>
    <scope>NUCLEOTIDE SEQUENCE [LARGE SCALE GENOMIC DNA]</scope>
    <source>
        <strain evidence="4">DSM 114642 / LMG 32736 / 3841</strain>
    </source>
</reference>
<dbReference type="HOGENOM" id="CLU_2809421_0_0_5"/>
<feature type="transmembrane region" description="Helical" evidence="2">
    <location>
        <begin position="31"/>
        <end position="51"/>
    </location>
</feature>
<keyword evidence="2" id="KW-0472">Membrane</keyword>
<accession>Q1MI78</accession>
<evidence type="ECO:0000313" key="4">
    <source>
        <dbReference type="Proteomes" id="UP000006575"/>
    </source>
</evidence>
<keyword evidence="4" id="KW-1185">Reference proteome</keyword>
<keyword evidence="2 3" id="KW-0812">Transmembrane</keyword>
<proteinExistence type="predicted"/>
<evidence type="ECO:0000256" key="1">
    <source>
        <dbReference type="SAM" id="MobiDB-lite"/>
    </source>
</evidence>
<dbReference type="Proteomes" id="UP000006575">
    <property type="component" value="Chromosome"/>
</dbReference>
<dbReference type="AlphaFoldDB" id="Q1MI78"/>
<feature type="region of interest" description="Disordered" evidence="1">
    <location>
        <begin position="1"/>
        <end position="22"/>
    </location>
</feature>
<protein>
    <submittedName>
        <fullName evidence="3">Transmembrane protein</fullName>
    </submittedName>
</protein>
<dbReference type="eggNOG" id="ENOG5031BB8">
    <property type="taxonomic scope" value="Bacteria"/>
</dbReference>
<dbReference type="EMBL" id="AM236080">
    <property type="protein sequence ID" value="CAK07332.1"/>
    <property type="molecule type" value="Genomic_DNA"/>
</dbReference>
<dbReference type="EnsemblBacteria" id="CAK07332">
    <property type="protein sequence ID" value="CAK07332"/>
    <property type="gene ID" value="RL1837"/>
</dbReference>
<keyword evidence="2" id="KW-1133">Transmembrane helix</keyword>
<dbReference type="KEGG" id="rle:RL1837"/>
<organism evidence="3 4">
    <name type="scientific">Rhizobium johnstonii (strain DSM 114642 / LMG 32736 / 3841)</name>
    <name type="common">Rhizobium leguminosarum bv. viciae</name>
    <dbReference type="NCBI Taxonomy" id="216596"/>
    <lineage>
        <taxon>Bacteria</taxon>
        <taxon>Pseudomonadati</taxon>
        <taxon>Pseudomonadota</taxon>
        <taxon>Alphaproteobacteria</taxon>
        <taxon>Hyphomicrobiales</taxon>
        <taxon>Rhizobiaceae</taxon>
        <taxon>Rhizobium/Agrobacterium group</taxon>
        <taxon>Rhizobium</taxon>
        <taxon>Rhizobium johnstonii</taxon>
    </lineage>
</organism>